<keyword evidence="5" id="KW-0067">ATP-binding</keyword>
<dbReference type="CDD" id="cd01164">
    <property type="entry name" value="FruK_PfkB_like"/>
    <property type="match status" value="1"/>
</dbReference>
<dbReference type="InterPro" id="IPR011611">
    <property type="entry name" value="PfkB_dom"/>
</dbReference>
<gene>
    <name evidence="8" type="ORF">NZH93_10310</name>
</gene>
<sequence length="294" mass="29992">MRTLTVTLNAALDVTYPVDRLAAGATHRVGDPAVRAGGKGVNVARVLRRLDVAVVATGLAGGCSGALLRADLVAAGVPEAMFPIEGETRRTVAVVERSGEATMFAEPGPSVTAEEWAGFVRHYRDLLAGVDLVVLSGSLPRGVPPDAYATLVRAADVPVLLDADGPPLAAGAAAGPAVITPNRLELRAATGSGPLSLGADAAVVSDGPAGMTAYTRGGVWTAEPPERVVGNPTGAGDAAVAALVACWHLPWPERLANAVALSAAAVRSPLAGDFDQDFYESRKASVLPRRVTED</sequence>
<keyword evidence="3" id="KW-0547">Nucleotide-binding</keyword>
<evidence type="ECO:0000256" key="5">
    <source>
        <dbReference type="ARBA" id="ARBA00022840"/>
    </source>
</evidence>
<keyword evidence="4" id="KW-0418">Kinase</keyword>
<dbReference type="Proteomes" id="UP001141259">
    <property type="component" value="Unassembled WGS sequence"/>
</dbReference>
<evidence type="ECO:0000256" key="3">
    <source>
        <dbReference type="ARBA" id="ARBA00022741"/>
    </source>
</evidence>
<dbReference type="NCBIfam" id="TIGR03168">
    <property type="entry name" value="1-PFK"/>
    <property type="match status" value="1"/>
</dbReference>
<proteinExistence type="inferred from homology"/>
<evidence type="ECO:0000256" key="6">
    <source>
        <dbReference type="PIRNR" id="PIRNR000535"/>
    </source>
</evidence>
<evidence type="ECO:0000256" key="4">
    <source>
        <dbReference type="ARBA" id="ARBA00022777"/>
    </source>
</evidence>
<dbReference type="GO" id="GO:0008443">
    <property type="term" value="F:phosphofructokinase activity"/>
    <property type="evidence" value="ECO:0007669"/>
    <property type="project" value="TreeGrafter"/>
</dbReference>
<dbReference type="GO" id="GO:0005524">
    <property type="term" value="F:ATP binding"/>
    <property type="evidence" value="ECO:0007669"/>
    <property type="project" value="UniProtKB-KW"/>
</dbReference>
<dbReference type="SUPFAM" id="SSF53613">
    <property type="entry name" value="Ribokinase-like"/>
    <property type="match status" value="1"/>
</dbReference>
<accession>A0A9X2VIC4</accession>
<feature type="domain" description="Carbohydrate kinase PfkB" evidence="7">
    <location>
        <begin position="12"/>
        <end position="272"/>
    </location>
</feature>
<dbReference type="PIRSF" id="PIRSF000535">
    <property type="entry name" value="1PFK/6PFK/LacC"/>
    <property type="match status" value="1"/>
</dbReference>
<keyword evidence="2 6" id="KW-0808">Transferase</keyword>
<comment type="similarity">
    <text evidence="1">Belongs to the carbohydrate kinase PfkB family.</text>
</comment>
<evidence type="ECO:0000259" key="7">
    <source>
        <dbReference type="Pfam" id="PF00294"/>
    </source>
</evidence>
<dbReference type="InterPro" id="IPR017583">
    <property type="entry name" value="Tagatose/fructose_Pkinase"/>
</dbReference>
<evidence type="ECO:0000256" key="1">
    <source>
        <dbReference type="ARBA" id="ARBA00010688"/>
    </source>
</evidence>
<name>A0A9X2VIC4_9PSEU</name>
<evidence type="ECO:0000256" key="2">
    <source>
        <dbReference type="ARBA" id="ARBA00022679"/>
    </source>
</evidence>
<dbReference type="GO" id="GO:0005829">
    <property type="term" value="C:cytosol"/>
    <property type="evidence" value="ECO:0007669"/>
    <property type="project" value="TreeGrafter"/>
</dbReference>
<dbReference type="AlphaFoldDB" id="A0A9X2VIC4"/>
<dbReference type="InterPro" id="IPR029056">
    <property type="entry name" value="Ribokinase-like"/>
</dbReference>
<evidence type="ECO:0000313" key="8">
    <source>
        <dbReference type="EMBL" id="MCS7477245.1"/>
    </source>
</evidence>
<dbReference type="RefSeq" id="WP_259622757.1">
    <property type="nucleotide sequence ID" value="NZ_JANYMP010000004.1"/>
</dbReference>
<evidence type="ECO:0000313" key="9">
    <source>
        <dbReference type="Proteomes" id="UP001141259"/>
    </source>
</evidence>
<dbReference type="Gene3D" id="3.40.1190.20">
    <property type="match status" value="1"/>
</dbReference>
<keyword evidence="9" id="KW-1185">Reference proteome</keyword>
<reference evidence="8" key="1">
    <citation type="submission" date="2022-08" db="EMBL/GenBank/DDBJ databases">
        <authorList>
            <person name="Tistechok S."/>
            <person name="Samborskyy M."/>
            <person name="Roman I."/>
        </authorList>
    </citation>
    <scope>NUCLEOTIDE SEQUENCE</scope>
    <source>
        <strain evidence="8">DSM 103496</strain>
    </source>
</reference>
<dbReference type="PANTHER" id="PTHR46566:SF5">
    <property type="entry name" value="1-PHOSPHOFRUCTOKINASE"/>
    <property type="match status" value="1"/>
</dbReference>
<dbReference type="PANTHER" id="PTHR46566">
    <property type="entry name" value="1-PHOSPHOFRUCTOKINASE-RELATED"/>
    <property type="match status" value="1"/>
</dbReference>
<protein>
    <submittedName>
        <fullName evidence="8">1-phosphofructokinase family hexose kinase</fullName>
    </submittedName>
</protein>
<dbReference type="Pfam" id="PF00294">
    <property type="entry name" value="PfkB"/>
    <property type="match status" value="1"/>
</dbReference>
<organism evidence="8 9">
    <name type="scientific">Umezawaea endophytica</name>
    <dbReference type="NCBI Taxonomy" id="1654476"/>
    <lineage>
        <taxon>Bacteria</taxon>
        <taxon>Bacillati</taxon>
        <taxon>Actinomycetota</taxon>
        <taxon>Actinomycetes</taxon>
        <taxon>Pseudonocardiales</taxon>
        <taxon>Pseudonocardiaceae</taxon>
        <taxon>Umezawaea</taxon>
    </lineage>
</organism>
<comment type="caution">
    <text evidence="8">The sequence shown here is derived from an EMBL/GenBank/DDBJ whole genome shotgun (WGS) entry which is preliminary data.</text>
</comment>
<dbReference type="EMBL" id="JANYMP010000004">
    <property type="protein sequence ID" value="MCS7477245.1"/>
    <property type="molecule type" value="Genomic_DNA"/>
</dbReference>